<accession>A0A815NMU4</accession>
<keyword evidence="5" id="KW-0648">Protein biosynthesis</keyword>
<proteinExistence type="inferred from homology"/>
<evidence type="ECO:0000256" key="6">
    <source>
        <dbReference type="ARBA" id="ARBA00023134"/>
    </source>
</evidence>
<dbReference type="EMBL" id="CAJNOR010003658">
    <property type="protein sequence ID" value="CAF1435428.1"/>
    <property type="molecule type" value="Genomic_DNA"/>
</dbReference>
<evidence type="ECO:0000256" key="3">
    <source>
        <dbReference type="ARBA" id="ARBA00022540"/>
    </source>
</evidence>
<gene>
    <name evidence="8" type="ORF">XAT740_LOCUS36017</name>
</gene>
<dbReference type="InterPro" id="IPR045196">
    <property type="entry name" value="IF2/IF5"/>
</dbReference>
<evidence type="ECO:0000259" key="7">
    <source>
        <dbReference type="SMART" id="SM00653"/>
    </source>
</evidence>
<dbReference type="PANTHER" id="PTHR23001:SF7">
    <property type="entry name" value="EUKARYOTIC TRANSLATION INITIATION FACTOR 5"/>
    <property type="match status" value="1"/>
</dbReference>
<dbReference type="Pfam" id="PF01873">
    <property type="entry name" value="eIF-5_eIF-2B"/>
    <property type="match status" value="1"/>
</dbReference>
<sequence length="98" mass="11078">MAMINVNRQTNDMFYRYKMPKLIAKVEGTGNGIKTVIVNATAIAKALNRPTTYVTKFFGCELGAQVQMNAKEDRYIVNGSHDCEKLQNLLDGFIKRFV</sequence>
<dbReference type="GO" id="GO:0005092">
    <property type="term" value="F:GDP-dissociation inhibitor activity"/>
    <property type="evidence" value="ECO:0007669"/>
    <property type="project" value="TreeGrafter"/>
</dbReference>
<dbReference type="GO" id="GO:0003743">
    <property type="term" value="F:translation initiation factor activity"/>
    <property type="evidence" value="ECO:0007669"/>
    <property type="project" value="UniProtKB-KW"/>
</dbReference>
<dbReference type="GO" id="GO:0005829">
    <property type="term" value="C:cytosol"/>
    <property type="evidence" value="ECO:0007669"/>
    <property type="project" value="TreeGrafter"/>
</dbReference>
<comment type="similarity">
    <text evidence="1">Belongs to the eIF-2-beta/eIF-5 family.</text>
</comment>
<dbReference type="SMART" id="SM00653">
    <property type="entry name" value="eIF2B_5"/>
    <property type="match status" value="1"/>
</dbReference>
<keyword evidence="6" id="KW-0342">GTP-binding</keyword>
<reference evidence="8" key="1">
    <citation type="submission" date="2021-02" db="EMBL/GenBank/DDBJ databases">
        <authorList>
            <person name="Nowell W R."/>
        </authorList>
    </citation>
    <scope>NUCLEOTIDE SEQUENCE</scope>
</reference>
<evidence type="ECO:0000256" key="4">
    <source>
        <dbReference type="ARBA" id="ARBA00022741"/>
    </source>
</evidence>
<dbReference type="FunFam" id="3.30.30.170:FF:000002">
    <property type="entry name" value="Eukaryotic translation initiation factor 5"/>
    <property type="match status" value="1"/>
</dbReference>
<dbReference type="Gene3D" id="3.30.30.170">
    <property type="match status" value="1"/>
</dbReference>
<evidence type="ECO:0000256" key="5">
    <source>
        <dbReference type="ARBA" id="ARBA00022917"/>
    </source>
</evidence>
<evidence type="ECO:0000313" key="8">
    <source>
        <dbReference type="EMBL" id="CAF1435428.1"/>
    </source>
</evidence>
<evidence type="ECO:0000256" key="2">
    <source>
        <dbReference type="ARBA" id="ARBA00018059"/>
    </source>
</evidence>
<keyword evidence="3" id="KW-0396">Initiation factor</keyword>
<evidence type="ECO:0000256" key="1">
    <source>
        <dbReference type="ARBA" id="ARBA00010397"/>
    </source>
</evidence>
<dbReference type="PANTHER" id="PTHR23001">
    <property type="entry name" value="EUKARYOTIC TRANSLATION INITIATION FACTOR"/>
    <property type="match status" value="1"/>
</dbReference>
<dbReference type="InterPro" id="IPR002735">
    <property type="entry name" value="Transl_init_fac_IF2/IF5_dom"/>
</dbReference>
<name>A0A815NMU4_ADIRI</name>
<dbReference type="GO" id="GO:0071074">
    <property type="term" value="F:eukaryotic initiation factor eIF2 binding"/>
    <property type="evidence" value="ECO:0007669"/>
    <property type="project" value="TreeGrafter"/>
</dbReference>
<feature type="domain" description="Translation initiation factor IF2/IF5" evidence="7">
    <location>
        <begin position="14"/>
        <end position="98"/>
    </location>
</feature>
<evidence type="ECO:0000313" key="9">
    <source>
        <dbReference type="Proteomes" id="UP000663828"/>
    </source>
</evidence>
<comment type="caution">
    <text evidence="8">The sequence shown here is derived from an EMBL/GenBank/DDBJ whole genome shotgun (WGS) entry which is preliminary data.</text>
</comment>
<dbReference type="Proteomes" id="UP000663828">
    <property type="component" value="Unassembled WGS sequence"/>
</dbReference>
<protein>
    <recommendedName>
        <fullName evidence="2">Eukaryotic translation initiation factor 5</fullName>
    </recommendedName>
</protein>
<feature type="non-terminal residue" evidence="8">
    <location>
        <position position="98"/>
    </location>
</feature>
<dbReference type="AlphaFoldDB" id="A0A815NMU4"/>
<keyword evidence="9" id="KW-1185">Reference proteome</keyword>
<dbReference type="InterPro" id="IPR016189">
    <property type="entry name" value="Transl_init_fac_IF2/IF5_N"/>
</dbReference>
<organism evidence="8 9">
    <name type="scientific">Adineta ricciae</name>
    <name type="common">Rotifer</name>
    <dbReference type="NCBI Taxonomy" id="249248"/>
    <lineage>
        <taxon>Eukaryota</taxon>
        <taxon>Metazoa</taxon>
        <taxon>Spiralia</taxon>
        <taxon>Gnathifera</taxon>
        <taxon>Rotifera</taxon>
        <taxon>Eurotatoria</taxon>
        <taxon>Bdelloidea</taxon>
        <taxon>Adinetida</taxon>
        <taxon>Adinetidae</taxon>
        <taxon>Adineta</taxon>
    </lineage>
</organism>
<dbReference type="GO" id="GO:0001732">
    <property type="term" value="P:formation of cytoplasmic translation initiation complex"/>
    <property type="evidence" value="ECO:0007669"/>
    <property type="project" value="TreeGrafter"/>
</dbReference>
<dbReference type="GO" id="GO:0005525">
    <property type="term" value="F:GTP binding"/>
    <property type="evidence" value="ECO:0007669"/>
    <property type="project" value="UniProtKB-KW"/>
</dbReference>
<keyword evidence="4" id="KW-0547">Nucleotide-binding</keyword>
<dbReference type="SUPFAM" id="SSF100966">
    <property type="entry name" value="Translation initiation factor 2 beta, aIF2beta, N-terminal domain"/>
    <property type="match status" value="1"/>
</dbReference>